<evidence type="ECO:0000313" key="1">
    <source>
        <dbReference type="EMBL" id="KAI0046046.1"/>
    </source>
</evidence>
<gene>
    <name evidence="1" type="ORF">FA95DRAFT_1672021</name>
</gene>
<dbReference type="EMBL" id="MU275936">
    <property type="protein sequence ID" value="KAI0046046.1"/>
    <property type="molecule type" value="Genomic_DNA"/>
</dbReference>
<comment type="caution">
    <text evidence="1">The sequence shown here is derived from an EMBL/GenBank/DDBJ whole genome shotgun (WGS) entry which is preliminary data.</text>
</comment>
<sequence>MSSDASAPTLPRKRKADDDSAPSDGEGEGAQFKSGLVTCETCTEAVSFRDEDTGAFTTKHWDAHRANCSNAAQAPGPLETIPYTPSSSGEPTPGQPASKRRRAKRSEDERIEYLRSDPYVAQFEAYRVLCGSCNKWIRLRPNSTYCSIPWDAHRRSCLAKKGSKVNGTEDRNTAFASDPDIKKFDGERVHCALCNRWVAVGADDHAVHAWTQHRAHCQTPAASASGIPSVPPPSQHQMALASMPAHPRTMPSTPHAKTTPDPPSPVSGPSSASKDKEFAPAQPPPDAARRRNAVQREALLRGDPLLTQVEPNRVFCSLCRKWVQLRQDSTYCAYPWQQHRGKCLLRHGHKVSLVAGEPGSVAEATVEGAPAVSPPGGSEPQAAIVVGSNKVIDAGSLAQKEALVGTSPEAGHVSPRGGHEHVLNVNVKSDSEGVSMDVDGPSTPATPQKPYSPPPLADLSSPSGRSAFVMHAIVHLFHTTYTPADALSVAALVAYLNAAMPPGKHEHVQPAEVVRAVRTSSETHAHVGAVALEGDMIRYSA</sequence>
<reference evidence="1" key="2">
    <citation type="journal article" date="2022" name="New Phytol.">
        <title>Evolutionary transition to the ectomycorrhizal habit in the genomes of a hyperdiverse lineage of mushroom-forming fungi.</title>
        <authorList>
            <person name="Looney B."/>
            <person name="Miyauchi S."/>
            <person name="Morin E."/>
            <person name="Drula E."/>
            <person name="Courty P.E."/>
            <person name="Kohler A."/>
            <person name="Kuo A."/>
            <person name="LaButti K."/>
            <person name="Pangilinan J."/>
            <person name="Lipzen A."/>
            <person name="Riley R."/>
            <person name="Andreopoulos W."/>
            <person name="He G."/>
            <person name="Johnson J."/>
            <person name="Nolan M."/>
            <person name="Tritt A."/>
            <person name="Barry K.W."/>
            <person name="Grigoriev I.V."/>
            <person name="Nagy L.G."/>
            <person name="Hibbett D."/>
            <person name="Henrissat B."/>
            <person name="Matheny P.B."/>
            <person name="Labbe J."/>
            <person name="Martin F.M."/>
        </authorList>
    </citation>
    <scope>NUCLEOTIDE SEQUENCE</scope>
    <source>
        <strain evidence="1">FP105234-sp</strain>
    </source>
</reference>
<reference evidence="1" key="1">
    <citation type="submission" date="2021-02" db="EMBL/GenBank/DDBJ databases">
        <authorList>
            <consortium name="DOE Joint Genome Institute"/>
            <person name="Ahrendt S."/>
            <person name="Looney B.P."/>
            <person name="Miyauchi S."/>
            <person name="Morin E."/>
            <person name="Drula E."/>
            <person name="Courty P.E."/>
            <person name="Chicoki N."/>
            <person name="Fauchery L."/>
            <person name="Kohler A."/>
            <person name="Kuo A."/>
            <person name="Labutti K."/>
            <person name="Pangilinan J."/>
            <person name="Lipzen A."/>
            <person name="Riley R."/>
            <person name="Andreopoulos W."/>
            <person name="He G."/>
            <person name="Johnson J."/>
            <person name="Barry K.W."/>
            <person name="Grigoriev I.V."/>
            <person name="Nagy L."/>
            <person name="Hibbett D."/>
            <person name="Henrissat B."/>
            <person name="Matheny P.B."/>
            <person name="Labbe J."/>
            <person name="Martin F."/>
        </authorList>
    </citation>
    <scope>NUCLEOTIDE SEQUENCE</scope>
    <source>
        <strain evidence="1">FP105234-sp</strain>
    </source>
</reference>
<keyword evidence="2" id="KW-1185">Reference proteome</keyword>
<name>A0ACB8RPF3_9AGAM</name>
<dbReference type="Proteomes" id="UP000814033">
    <property type="component" value="Unassembled WGS sequence"/>
</dbReference>
<evidence type="ECO:0000313" key="2">
    <source>
        <dbReference type="Proteomes" id="UP000814033"/>
    </source>
</evidence>
<accession>A0ACB8RPF3</accession>
<proteinExistence type="predicted"/>
<organism evidence="1 2">
    <name type="scientific">Auriscalpium vulgare</name>
    <dbReference type="NCBI Taxonomy" id="40419"/>
    <lineage>
        <taxon>Eukaryota</taxon>
        <taxon>Fungi</taxon>
        <taxon>Dikarya</taxon>
        <taxon>Basidiomycota</taxon>
        <taxon>Agaricomycotina</taxon>
        <taxon>Agaricomycetes</taxon>
        <taxon>Russulales</taxon>
        <taxon>Auriscalpiaceae</taxon>
        <taxon>Auriscalpium</taxon>
    </lineage>
</organism>
<protein>
    <submittedName>
        <fullName evidence="1">Uncharacterized protein</fullName>
    </submittedName>
</protein>